<dbReference type="GO" id="GO:0003700">
    <property type="term" value="F:DNA-binding transcription factor activity"/>
    <property type="evidence" value="ECO:0007669"/>
    <property type="project" value="InterPro"/>
</dbReference>
<gene>
    <name evidence="5" type="ORF">I6J18_03120</name>
</gene>
<evidence type="ECO:0000256" key="3">
    <source>
        <dbReference type="ARBA" id="ARBA00023163"/>
    </source>
</evidence>
<accession>A0A974S0Z8</accession>
<dbReference type="GO" id="GO:0003677">
    <property type="term" value="F:DNA binding"/>
    <property type="evidence" value="ECO:0007669"/>
    <property type="project" value="UniProtKB-KW"/>
</dbReference>
<dbReference type="InterPro" id="IPR036388">
    <property type="entry name" value="WH-like_DNA-bd_sf"/>
</dbReference>
<dbReference type="Proteomes" id="UP000595254">
    <property type="component" value="Chromosome"/>
</dbReference>
<dbReference type="PANTHER" id="PTHR43537:SF5">
    <property type="entry name" value="UXU OPERON TRANSCRIPTIONAL REGULATOR"/>
    <property type="match status" value="1"/>
</dbReference>
<dbReference type="PRINTS" id="PR00035">
    <property type="entry name" value="HTHGNTR"/>
</dbReference>
<dbReference type="EMBL" id="CP068053">
    <property type="protein sequence ID" value="QQT00913.1"/>
    <property type="molecule type" value="Genomic_DNA"/>
</dbReference>
<organism evidence="5 6">
    <name type="scientific">Peribacillus psychrosaccharolyticus</name>
    <name type="common">Bacillus psychrosaccharolyticus</name>
    <dbReference type="NCBI Taxonomy" id="1407"/>
    <lineage>
        <taxon>Bacteria</taxon>
        <taxon>Bacillati</taxon>
        <taxon>Bacillota</taxon>
        <taxon>Bacilli</taxon>
        <taxon>Bacillales</taxon>
        <taxon>Bacillaceae</taxon>
        <taxon>Peribacillus</taxon>
    </lineage>
</organism>
<evidence type="ECO:0000313" key="6">
    <source>
        <dbReference type="Proteomes" id="UP000595254"/>
    </source>
</evidence>
<name>A0A974S0Z8_PERPY</name>
<reference evidence="5 6" key="1">
    <citation type="submission" date="2021-01" db="EMBL/GenBank/DDBJ databases">
        <title>FDA dAtabase for Regulatory Grade micrObial Sequences (FDA-ARGOS): Supporting development and validation of Infectious Disease Dx tests.</title>
        <authorList>
            <person name="Nelson B."/>
            <person name="Plummer A."/>
            <person name="Tallon L."/>
            <person name="Sadzewicz L."/>
            <person name="Zhao X."/>
            <person name="Boylan J."/>
            <person name="Ott S."/>
            <person name="Bowen H."/>
            <person name="Vavikolanu K."/>
            <person name="Mehta A."/>
            <person name="Aluvathingal J."/>
            <person name="Nadendla S."/>
            <person name="Myers T."/>
            <person name="Yan Y."/>
            <person name="Sichtig H."/>
        </authorList>
    </citation>
    <scope>NUCLEOTIDE SEQUENCE [LARGE SCALE GENOMIC DNA]</scope>
    <source>
        <strain evidence="5 6">FDAARGOS_1161</strain>
    </source>
</reference>
<dbReference type="CDD" id="cd07377">
    <property type="entry name" value="WHTH_GntR"/>
    <property type="match status" value="1"/>
</dbReference>
<evidence type="ECO:0000313" key="5">
    <source>
        <dbReference type="EMBL" id="QQT00913.1"/>
    </source>
</evidence>
<dbReference type="InterPro" id="IPR036390">
    <property type="entry name" value="WH_DNA-bd_sf"/>
</dbReference>
<keyword evidence="1" id="KW-0805">Transcription regulation</keyword>
<dbReference type="Gene3D" id="1.20.120.530">
    <property type="entry name" value="GntR ligand-binding domain-like"/>
    <property type="match status" value="1"/>
</dbReference>
<dbReference type="RefSeq" id="WP_040375084.1">
    <property type="nucleotide sequence ID" value="NZ_CP068053.1"/>
</dbReference>
<dbReference type="Pfam" id="PF00392">
    <property type="entry name" value="GntR"/>
    <property type="match status" value="1"/>
</dbReference>
<dbReference type="SMART" id="SM00345">
    <property type="entry name" value="HTH_GNTR"/>
    <property type="match status" value="1"/>
</dbReference>
<keyword evidence="2" id="KW-0238">DNA-binding</keyword>
<evidence type="ECO:0000256" key="2">
    <source>
        <dbReference type="ARBA" id="ARBA00023125"/>
    </source>
</evidence>
<feature type="domain" description="HTH gntR-type" evidence="4">
    <location>
        <begin position="9"/>
        <end position="77"/>
    </location>
</feature>
<sequence>MVIEKLEIKKVSDRVGEQLEKMIIYGTFQAGEKLPSVRELCELFGVGRSAVRDAITVLKGKGFVDVKQGDGTYVCGFDSTKLFKQTNIPVDTKDLTELFQVRKIMETGMVEIAAKTRNNSDISKMKETLSLTNVNGWEADYQFHKLIAVATGNVIFIQLSEFISDSMKQTMIDFYRYIENQEQTILKINQQHEQLVSFIELGNALAAKEMMTEHLLFVEDLFLQSLKKVPR</sequence>
<dbReference type="PANTHER" id="PTHR43537">
    <property type="entry name" value="TRANSCRIPTIONAL REGULATOR, GNTR FAMILY"/>
    <property type="match status" value="1"/>
</dbReference>
<dbReference type="AlphaFoldDB" id="A0A974S0Z8"/>
<dbReference type="Pfam" id="PF07729">
    <property type="entry name" value="FCD"/>
    <property type="match status" value="1"/>
</dbReference>
<dbReference type="KEGG" id="ppsr:I6J18_03120"/>
<evidence type="ECO:0000256" key="1">
    <source>
        <dbReference type="ARBA" id="ARBA00023015"/>
    </source>
</evidence>
<dbReference type="Gene3D" id="1.10.10.10">
    <property type="entry name" value="Winged helix-like DNA-binding domain superfamily/Winged helix DNA-binding domain"/>
    <property type="match status" value="1"/>
</dbReference>
<dbReference type="SMART" id="SM00895">
    <property type="entry name" value="FCD"/>
    <property type="match status" value="1"/>
</dbReference>
<dbReference type="SUPFAM" id="SSF48008">
    <property type="entry name" value="GntR ligand-binding domain-like"/>
    <property type="match status" value="1"/>
</dbReference>
<dbReference type="SUPFAM" id="SSF46785">
    <property type="entry name" value="Winged helix' DNA-binding domain"/>
    <property type="match status" value="1"/>
</dbReference>
<proteinExistence type="predicted"/>
<keyword evidence="6" id="KW-1185">Reference proteome</keyword>
<dbReference type="InterPro" id="IPR000524">
    <property type="entry name" value="Tscrpt_reg_HTH_GntR"/>
</dbReference>
<keyword evidence="3" id="KW-0804">Transcription</keyword>
<dbReference type="InterPro" id="IPR011711">
    <property type="entry name" value="GntR_C"/>
</dbReference>
<evidence type="ECO:0000259" key="4">
    <source>
        <dbReference type="PROSITE" id="PS50949"/>
    </source>
</evidence>
<protein>
    <submittedName>
        <fullName evidence="5">FadR family transcriptional regulator</fullName>
    </submittedName>
</protein>
<dbReference type="InterPro" id="IPR008920">
    <property type="entry name" value="TF_FadR/GntR_C"/>
</dbReference>
<dbReference type="PROSITE" id="PS50949">
    <property type="entry name" value="HTH_GNTR"/>
    <property type="match status" value="1"/>
</dbReference>